<dbReference type="Gene3D" id="3.30.420.10">
    <property type="entry name" value="Ribonuclease H-like superfamily/Ribonuclease H"/>
    <property type="match status" value="1"/>
</dbReference>
<feature type="region of interest" description="Disordered" evidence="5">
    <location>
        <begin position="407"/>
        <end position="429"/>
    </location>
</feature>
<dbReference type="Gene3D" id="3.40.1440.10">
    <property type="entry name" value="GIY-YIG endonuclease"/>
    <property type="match status" value="1"/>
</dbReference>
<dbReference type="GO" id="GO:0008408">
    <property type="term" value="F:3'-5' exonuclease activity"/>
    <property type="evidence" value="ECO:0007669"/>
    <property type="project" value="TreeGrafter"/>
</dbReference>
<reference evidence="7 8" key="1">
    <citation type="submission" date="2018-01" db="EMBL/GenBank/DDBJ databases">
        <title>Genomic Encyclopedia of Type Strains, Phase III (KMG-III): the genomes of soil and plant-associated and newly described type strains.</title>
        <authorList>
            <person name="Whitman W."/>
        </authorList>
    </citation>
    <scope>NUCLEOTIDE SEQUENCE [LARGE SCALE GENOMIC DNA]</scope>
    <source>
        <strain evidence="7 8">HKI456</strain>
    </source>
</reference>
<evidence type="ECO:0000256" key="5">
    <source>
        <dbReference type="SAM" id="MobiDB-lite"/>
    </source>
</evidence>
<dbReference type="GO" id="GO:0005829">
    <property type="term" value="C:cytosol"/>
    <property type="evidence" value="ECO:0007669"/>
    <property type="project" value="TreeGrafter"/>
</dbReference>
<evidence type="ECO:0000313" key="7">
    <source>
        <dbReference type="EMBL" id="PPB85052.1"/>
    </source>
</evidence>
<evidence type="ECO:0000256" key="1">
    <source>
        <dbReference type="ARBA" id="ARBA00012417"/>
    </source>
</evidence>
<comment type="function">
    <text evidence="2">DNA polymerase III is a complex, multichain enzyme responsible for most of the replicative synthesis in bacteria. The epsilon subunit contain the editing function and is a proofreading 3'-5' exonuclease.</text>
</comment>
<evidence type="ECO:0000313" key="8">
    <source>
        <dbReference type="Proteomes" id="UP000243096"/>
    </source>
</evidence>
<dbReference type="Pfam" id="PF00929">
    <property type="entry name" value="RNase_T"/>
    <property type="match status" value="1"/>
</dbReference>
<dbReference type="GO" id="GO:0003677">
    <property type="term" value="F:DNA binding"/>
    <property type="evidence" value="ECO:0007669"/>
    <property type="project" value="InterPro"/>
</dbReference>
<evidence type="ECO:0000259" key="6">
    <source>
        <dbReference type="PROSITE" id="PS50164"/>
    </source>
</evidence>
<evidence type="ECO:0000256" key="4">
    <source>
        <dbReference type="ARBA" id="ARBA00049244"/>
    </source>
</evidence>
<name>A0A2P5KEB8_9BURK</name>
<dbReference type="InterPro" id="IPR012337">
    <property type="entry name" value="RNaseH-like_sf"/>
</dbReference>
<evidence type="ECO:0000256" key="3">
    <source>
        <dbReference type="ARBA" id="ARBA00026073"/>
    </source>
</evidence>
<evidence type="ECO:0000256" key="2">
    <source>
        <dbReference type="ARBA" id="ARBA00025483"/>
    </source>
</evidence>
<dbReference type="InterPro" id="IPR035901">
    <property type="entry name" value="GIY-YIG_endonuc_sf"/>
</dbReference>
<dbReference type="RefSeq" id="WP_104076155.1">
    <property type="nucleotide sequence ID" value="NZ_CP062178.1"/>
</dbReference>
<keyword evidence="8" id="KW-1185">Reference proteome</keyword>
<dbReference type="EC" id="2.7.7.7" evidence="1"/>
<dbReference type="PANTHER" id="PTHR30231:SF37">
    <property type="entry name" value="EXODEOXYRIBONUCLEASE 10"/>
    <property type="match status" value="1"/>
</dbReference>
<sequence>MTDLASLIHDADARPLAFVDLETTGGRPGVDRITEVGVIEVDRDGVRHWSTLVDPLQPIPLFVQQLTGITDAMVRGAPTFDALAAELARRLDGKLFIAHNARFDHGFLKNAFDRIGIRFDPDVLCTVRLSRALFPRESRHGLDALAQRLDLTVCGRHRALADADLVWQFWQRVHALHPRSAIDAALSRLIRGGGADAMTDVLPAGSSVYALFDSDGVPLYVGKSAKLRQRVRTQLFGERRSSRDAQLAARVHEVRVYPVVGEVGLLLADAHWSAVLRPRLGRRVAATVQPPRGAMPWPYGGPVALIERSGPDRGAQGVHLLDAWQYLGSAADLDRARALLHAHRQFRAACSDARDVVQPAQAVTAQPGLLGVVEPAFNAAIARILAQRLARGGLVVERLADVAPAASHHGQLAPPDAAHPTAPTPSLAHRWDTAVRSAAKRDAP</sequence>
<protein>
    <recommendedName>
        <fullName evidence="1">DNA-directed DNA polymerase</fullName>
        <ecNumber evidence="1">2.7.7.7</ecNumber>
    </recommendedName>
</protein>
<feature type="domain" description="GIY-YIG" evidence="6">
    <location>
        <begin position="204"/>
        <end position="282"/>
    </location>
</feature>
<organism evidence="7 8">
    <name type="scientific">Mycetohabitans endofungorum</name>
    <dbReference type="NCBI Taxonomy" id="417203"/>
    <lineage>
        <taxon>Bacteria</taxon>
        <taxon>Pseudomonadati</taxon>
        <taxon>Pseudomonadota</taxon>
        <taxon>Betaproteobacteria</taxon>
        <taxon>Burkholderiales</taxon>
        <taxon>Burkholderiaceae</taxon>
        <taxon>Mycetohabitans</taxon>
    </lineage>
</organism>
<dbReference type="SMART" id="SM00479">
    <property type="entry name" value="EXOIII"/>
    <property type="match status" value="1"/>
</dbReference>
<dbReference type="InterPro" id="IPR000305">
    <property type="entry name" value="GIY-YIG_endonuc"/>
</dbReference>
<dbReference type="InterPro" id="IPR013520">
    <property type="entry name" value="Ribonucl_H"/>
</dbReference>
<dbReference type="PROSITE" id="PS50164">
    <property type="entry name" value="GIY_YIG"/>
    <property type="match status" value="1"/>
</dbReference>
<dbReference type="SUPFAM" id="SSF53098">
    <property type="entry name" value="Ribonuclease H-like"/>
    <property type="match status" value="1"/>
</dbReference>
<dbReference type="OrthoDB" id="9803913at2"/>
<dbReference type="EMBL" id="PRDW01000001">
    <property type="protein sequence ID" value="PPB85052.1"/>
    <property type="molecule type" value="Genomic_DNA"/>
</dbReference>
<comment type="subunit">
    <text evidence="3">DNA polymerase III contains a core (composed of alpha, epsilon and theta chains) that associates with a tau subunit. This core dimerizes to form the POLIII' complex. PolIII' associates with the gamma complex (composed of gamma, delta, delta', psi and chi chains) and with the beta chain to form the complete DNA polymerase III complex.</text>
</comment>
<dbReference type="GO" id="GO:0003887">
    <property type="term" value="F:DNA-directed DNA polymerase activity"/>
    <property type="evidence" value="ECO:0007669"/>
    <property type="project" value="UniProtKB-EC"/>
</dbReference>
<dbReference type="GO" id="GO:0045004">
    <property type="term" value="P:DNA replication proofreading"/>
    <property type="evidence" value="ECO:0007669"/>
    <property type="project" value="TreeGrafter"/>
</dbReference>
<dbReference type="PANTHER" id="PTHR30231">
    <property type="entry name" value="DNA POLYMERASE III SUBUNIT EPSILON"/>
    <property type="match status" value="1"/>
</dbReference>
<feature type="compositionally biased region" description="Low complexity" evidence="5">
    <location>
        <begin position="413"/>
        <end position="425"/>
    </location>
</feature>
<dbReference type="InterPro" id="IPR006054">
    <property type="entry name" value="DnaQ"/>
</dbReference>
<dbReference type="InterPro" id="IPR036397">
    <property type="entry name" value="RNaseH_sf"/>
</dbReference>
<accession>A0A2P5KEB8</accession>
<comment type="caution">
    <text evidence="7">The sequence shown here is derived from an EMBL/GenBank/DDBJ whole genome shotgun (WGS) entry which is preliminary data.</text>
</comment>
<dbReference type="NCBIfam" id="TIGR00573">
    <property type="entry name" value="dnaq"/>
    <property type="match status" value="1"/>
</dbReference>
<dbReference type="CDD" id="cd06127">
    <property type="entry name" value="DEDDh"/>
    <property type="match status" value="1"/>
</dbReference>
<dbReference type="Proteomes" id="UP000243096">
    <property type="component" value="Unassembled WGS sequence"/>
</dbReference>
<dbReference type="AlphaFoldDB" id="A0A2P5KEB8"/>
<proteinExistence type="predicted"/>
<comment type="catalytic activity">
    <reaction evidence="4">
        <text>DNA(n) + a 2'-deoxyribonucleoside 5'-triphosphate = DNA(n+1) + diphosphate</text>
        <dbReference type="Rhea" id="RHEA:22508"/>
        <dbReference type="Rhea" id="RHEA-COMP:17339"/>
        <dbReference type="Rhea" id="RHEA-COMP:17340"/>
        <dbReference type="ChEBI" id="CHEBI:33019"/>
        <dbReference type="ChEBI" id="CHEBI:61560"/>
        <dbReference type="ChEBI" id="CHEBI:173112"/>
        <dbReference type="EC" id="2.7.7.7"/>
    </reaction>
</comment>
<dbReference type="FunFam" id="3.30.420.10:FF:000045">
    <property type="entry name" value="3'-5' exonuclease DinG"/>
    <property type="match status" value="1"/>
</dbReference>
<gene>
    <name evidence="7" type="ORF">B0O95_101138</name>
</gene>